<dbReference type="AlphaFoldDB" id="A0A2R6NX06"/>
<evidence type="ECO:0000313" key="1">
    <source>
        <dbReference type="EMBL" id="PSR78793.1"/>
    </source>
</evidence>
<protein>
    <submittedName>
        <fullName evidence="1">Uncharacterized protein</fullName>
    </submittedName>
</protein>
<comment type="caution">
    <text evidence="1">The sequence shown here is derived from an EMBL/GenBank/DDBJ whole genome shotgun (WGS) entry which is preliminary data.</text>
</comment>
<name>A0A2R6NX06_9APHY</name>
<reference evidence="1 2" key="1">
    <citation type="submission" date="2018-02" db="EMBL/GenBank/DDBJ databases">
        <title>Genome sequence of the basidiomycete white-rot fungus Phlebia centrifuga.</title>
        <authorList>
            <person name="Granchi Z."/>
            <person name="Peng M."/>
            <person name="de Vries R.P."/>
            <person name="Hilden K."/>
            <person name="Makela M.R."/>
            <person name="Grigoriev I."/>
            <person name="Riley R."/>
        </authorList>
    </citation>
    <scope>NUCLEOTIDE SEQUENCE [LARGE SCALE GENOMIC DNA]</scope>
    <source>
        <strain evidence="1 2">FBCC195</strain>
    </source>
</reference>
<gene>
    <name evidence="1" type="ORF">PHLCEN_2v7275</name>
</gene>
<dbReference type="EMBL" id="MLYV02000724">
    <property type="protein sequence ID" value="PSR78793.1"/>
    <property type="molecule type" value="Genomic_DNA"/>
</dbReference>
<dbReference type="Proteomes" id="UP000186601">
    <property type="component" value="Unassembled WGS sequence"/>
</dbReference>
<sequence length="260" mass="29808">MGVHEPNVRPETFWVDDKSAEPIFQDREQPTHPHFIFEYWARPSLIDDMGERILLDGLRKRANESAWEKPGKERERANKRTYIAHVDFKTLLAMLSLLPLLCQLVQTVVDIVGELRDVPADILRLKDDGVEIGHLLHQLHALDSIPAVDVSHDGKRWLQTSTAQLNHALTEIRAFVEEVSERRDVWNVKWLLSNGRCKKLECDINRLIRKCISHTSPPSDTCMHAIARVSTNDHGRGGIHSIESHSVTVEIENLTKYTRL</sequence>
<proteinExistence type="predicted"/>
<evidence type="ECO:0000313" key="2">
    <source>
        <dbReference type="Proteomes" id="UP000186601"/>
    </source>
</evidence>
<organism evidence="1 2">
    <name type="scientific">Hermanssonia centrifuga</name>
    <dbReference type="NCBI Taxonomy" id="98765"/>
    <lineage>
        <taxon>Eukaryota</taxon>
        <taxon>Fungi</taxon>
        <taxon>Dikarya</taxon>
        <taxon>Basidiomycota</taxon>
        <taxon>Agaricomycotina</taxon>
        <taxon>Agaricomycetes</taxon>
        <taxon>Polyporales</taxon>
        <taxon>Meruliaceae</taxon>
        <taxon>Hermanssonia</taxon>
    </lineage>
</organism>
<accession>A0A2R6NX06</accession>
<keyword evidence="2" id="KW-1185">Reference proteome</keyword>